<protein>
    <submittedName>
        <fullName evidence="2">Uncharacterized protein</fullName>
    </submittedName>
</protein>
<reference evidence="2" key="1">
    <citation type="journal article" date="2021" name="Nat. Commun.">
        <title>Genetic determinants of endophytism in the Arabidopsis root mycobiome.</title>
        <authorList>
            <person name="Mesny F."/>
            <person name="Miyauchi S."/>
            <person name="Thiergart T."/>
            <person name="Pickel B."/>
            <person name="Atanasova L."/>
            <person name="Karlsson M."/>
            <person name="Huettel B."/>
            <person name="Barry K.W."/>
            <person name="Haridas S."/>
            <person name="Chen C."/>
            <person name="Bauer D."/>
            <person name="Andreopoulos W."/>
            <person name="Pangilinan J."/>
            <person name="LaButti K."/>
            <person name="Riley R."/>
            <person name="Lipzen A."/>
            <person name="Clum A."/>
            <person name="Drula E."/>
            <person name="Henrissat B."/>
            <person name="Kohler A."/>
            <person name="Grigoriev I.V."/>
            <person name="Martin F.M."/>
            <person name="Hacquard S."/>
        </authorList>
    </citation>
    <scope>NUCLEOTIDE SEQUENCE</scope>
    <source>
        <strain evidence="2">MPI-CAGE-AT-0147</strain>
    </source>
</reference>
<dbReference type="OrthoDB" id="10373884at2759"/>
<evidence type="ECO:0000313" key="2">
    <source>
        <dbReference type="EMBL" id="KAH7176607.1"/>
    </source>
</evidence>
<evidence type="ECO:0000256" key="1">
    <source>
        <dbReference type="SAM" id="MobiDB-lite"/>
    </source>
</evidence>
<gene>
    <name evidence="2" type="ORF">EDB81DRAFT_44160</name>
</gene>
<keyword evidence="3" id="KW-1185">Reference proteome</keyword>
<sequence length="411" mass="45943">MRAQKIESGFGAFSHLSAANKNLHKILTAYILECQSSFGPQRLGPIIEAINYVIREKPRLPLRASHMSITKVVEDGMVREKTRIVVTAPGGIGYLVVEFPPRDNVDKLDMTQVCNNINDVANRLSPEIWRSLTSYEQRAVLFTAIGGHYGEPLGFVNDQMIVKEKRTLLEIMGVQVCDSPGVTQSHTNQDMVNPRKSFAELRSQVNLLTAKVVDLANALNANNAPAPDLTPRDTAPRDGSDIDDPWANAMLQTTQPRQERPHNQDQYLSNPYLPPGKHAMSRVKSDVSISDSQSQGPAFLDHQMPGSWVPEPMAPSEVEDARDTKRKGKAKTTQPRRQNPCDCGYWSPSNDEASQSASEWDTKSQGQDTWGQEDTSGRKDTWGQGNAFSTGKRHHRRTCDNPIIWDYTQHW</sequence>
<dbReference type="AlphaFoldDB" id="A0A9P9JJ63"/>
<feature type="compositionally biased region" description="Polar residues" evidence="1">
    <location>
        <begin position="347"/>
        <end position="374"/>
    </location>
</feature>
<name>A0A9P9JJ63_9HYPO</name>
<organism evidence="2 3">
    <name type="scientific">Dactylonectria macrodidyma</name>
    <dbReference type="NCBI Taxonomy" id="307937"/>
    <lineage>
        <taxon>Eukaryota</taxon>
        <taxon>Fungi</taxon>
        <taxon>Dikarya</taxon>
        <taxon>Ascomycota</taxon>
        <taxon>Pezizomycotina</taxon>
        <taxon>Sordariomycetes</taxon>
        <taxon>Hypocreomycetidae</taxon>
        <taxon>Hypocreales</taxon>
        <taxon>Nectriaceae</taxon>
        <taxon>Dactylonectria</taxon>
    </lineage>
</organism>
<evidence type="ECO:0000313" key="3">
    <source>
        <dbReference type="Proteomes" id="UP000738349"/>
    </source>
</evidence>
<feature type="compositionally biased region" description="Polar residues" evidence="1">
    <location>
        <begin position="287"/>
        <end position="296"/>
    </location>
</feature>
<dbReference type="EMBL" id="JAGMUV010000001">
    <property type="protein sequence ID" value="KAH7176607.1"/>
    <property type="molecule type" value="Genomic_DNA"/>
</dbReference>
<accession>A0A9P9JJ63</accession>
<feature type="compositionally biased region" description="Basic and acidic residues" evidence="1">
    <location>
        <begin position="230"/>
        <end position="240"/>
    </location>
</feature>
<feature type="region of interest" description="Disordered" evidence="1">
    <location>
        <begin position="221"/>
        <end position="395"/>
    </location>
</feature>
<comment type="caution">
    <text evidence="2">The sequence shown here is derived from an EMBL/GenBank/DDBJ whole genome shotgun (WGS) entry which is preliminary data.</text>
</comment>
<dbReference type="Proteomes" id="UP000738349">
    <property type="component" value="Unassembled WGS sequence"/>
</dbReference>
<proteinExistence type="predicted"/>